<dbReference type="STRING" id="356882.A0A423VZ44"/>
<feature type="domain" description="Methyltransferase" evidence="1">
    <location>
        <begin position="44"/>
        <end position="159"/>
    </location>
</feature>
<dbReference type="EMBL" id="LKEA01000033">
    <property type="protein sequence ID" value="ROV96307.1"/>
    <property type="molecule type" value="Genomic_DNA"/>
</dbReference>
<dbReference type="Pfam" id="PF13847">
    <property type="entry name" value="Methyltransf_31"/>
    <property type="match status" value="1"/>
</dbReference>
<organism evidence="2 3">
    <name type="scientific">Cytospora schulzeri</name>
    <dbReference type="NCBI Taxonomy" id="448051"/>
    <lineage>
        <taxon>Eukaryota</taxon>
        <taxon>Fungi</taxon>
        <taxon>Dikarya</taxon>
        <taxon>Ascomycota</taxon>
        <taxon>Pezizomycotina</taxon>
        <taxon>Sordariomycetes</taxon>
        <taxon>Sordariomycetidae</taxon>
        <taxon>Diaporthales</taxon>
        <taxon>Cytosporaceae</taxon>
        <taxon>Cytospora</taxon>
    </lineage>
</organism>
<dbReference type="SUPFAM" id="SSF53335">
    <property type="entry name" value="S-adenosyl-L-methionine-dependent methyltransferases"/>
    <property type="match status" value="1"/>
</dbReference>
<dbReference type="InterPro" id="IPR025714">
    <property type="entry name" value="Methyltranfer_dom"/>
</dbReference>
<reference evidence="2 3" key="1">
    <citation type="submission" date="2015-09" db="EMBL/GenBank/DDBJ databases">
        <title>Host preference determinants of Valsa canker pathogens revealed by comparative genomics.</title>
        <authorList>
            <person name="Yin Z."/>
            <person name="Huang L."/>
        </authorList>
    </citation>
    <scope>NUCLEOTIDE SEQUENCE [LARGE SCALE GENOMIC DNA]</scope>
    <source>
        <strain evidence="2 3">03-1</strain>
    </source>
</reference>
<keyword evidence="3" id="KW-1185">Reference proteome</keyword>
<dbReference type="CDD" id="cd02440">
    <property type="entry name" value="AdoMet_MTases"/>
    <property type="match status" value="1"/>
</dbReference>
<protein>
    <recommendedName>
        <fullName evidence="1">Methyltransferase domain-containing protein</fullName>
    </recommendedName>
</protein>
<dbReference type="OrthoDB" id="6329284at2759"/>
<name>A0A423VZ44_9PEZI</name>
<evidence type="ECO:0000313" key="2">
    <source>
        <dbReference type="EMBL" id="ROV96307.1"/>
    </source>
</evidence>
<accession>A0A423VZ44</accession>
<dbReference type="PANTHER" id="PTHR43861">
    <property type="entry name" value="TRANS-ACONITATE 2-METHYLTRANSFERASE-RELATED"/>
    <property type="match status" value="1"/>
</dbReference>
<gene>
    <name evidence="2" type="ORF">VMCG_07680</name>
</gene>
<dbReference type="InterPro" id="IPR029063">
    <property type="entry name" value="SAM-dependent_MTases_sf"/>
</dbReference>
<evidence type="ECO:0000259" key="1">
    <source>
        <dbReference type="Pfam" id="PF13847"/>
    </source>
</evidence>
<proteinExistence type="predicted"/>
<dbReference type="Proteomes" id="UP000283895">
    <property type="component" value="Unassembled WGS sequence"/>
</dbReference>
<dbReference type="Gene3D" id="3.40.50.150">
    <property type="entry name" value="Vaccinia Virus protein VP39"/>
    <property type="match status" value="1"/>
</dbReference>
<dbReference type="GO" id="GO:0032259">
    <property type="term" value="P:methylation"/>
    <property type="evidence" value="ECO:0007669"/>
    <property type="project" value="UniProtKB-KW"/>
</dbReference>
<sequence length="283" mass="31598">MAASFGTETQNQSAQRMYDARASKYEDSWHPEYSRRFISVTPLKAGDRILDLCCGTGLEAFLAADIVGHDGEVVGVDVSSGMLAQLRERQQREPVVGKRIKALHHDVTNLEGLSGVTKGSFDAILCSCAFVLFDDPAGVIAHWKEYLKPGGVMVIDIPHEWNLRPGLVLERVAKEMGMKYPSNRSWIHSIESCKVILEWQGMNVENMVRVDNTSGKGSIFYGVDEADQLYDSTVNSSLTQNAVLYDFKAKAKPLFRQEWERIAVDGKVESTDVSYVYIARKPE</sequence>
<dbReference type="AlphaFoldDB" id="A0A423VZ44"/>
<evidence type="ECO:0000313" key="3">
    <source>
        <dbReference type="Proteomes" id="UP000283895"/>
    </source>
</evidence>
<dbReference type="GO" id="GO:0008168">
    <property type="term" value="F:methyltransferase activity"/>
    <property type="evidence" value="ECO:0007669"/>
    <property type="project" value="UniProtKB-KW"/>
</dbReference>
<comment type="caution">
    <text evidence="2">The sequence shown here is derived from an EMBL/GenBank/DDBJ whole genome shotgun (WGS) entry which is preliminary data.</text>
</comment>
<dbReference type="PANTHER" id="PTHR43861:SF1">
    <property type="entry name" value="TRANS-ACONITATE 2-METHYLTRANSFERASE"/>
    <property type="match status" value="1"/>
</dbReference>